<proteinExistence type="predicted"/>
<protein>
    <submittedName>
        <fullName evidence="4">Dihydroneopterin triphosphate diphosphatase</fullName>
    </submittedName>
</protein>
<comment type="cofactor">
    <cofactor evidence="1">
        <name>Mg(2+)</name>
        <dbReference type="ChEBI" id="CHEBI:18420"/>
    </cofactor>
</comment>
<name>A0ABX3BR26_9PAST</name>
<gene>
    <name evidence="4" type="ORF">BFQ30_05815</name>
</gene>
<dbReference type="Gene3D" id="3.90.79.10">
    <property type="entry name" value="Nucleoside Triphosphate Pyrophosphohydrolase"/>
    <property type="match status" value="1"/>
</dbReference>
<dbReference type="PRINTS" id="PR01404">
    <property type="entry name" value="NPPPHYDRLASE"/>
</dbReference>
<dbReference type="NCBIfam" id="NF006961">
    <property type="entry name" value="PRK09438.1"/>
    <property type="match status" value="1"/>
</dbReference>
<dbReference type="InterPro" id="IPR051325">
    <property type="entry name" value="Nudix_hydrolase_domain"/>
</dbReference>
<dbReference type="Pfam" id="PF00293">
    <property type="entry name" value="NUDIX"/>
    <property type="match status" value="1"/>
</dbReference>
<dbReference type="InterPro" id="IPR000086">
    <property type="entry name" value="NUDIX_hydrolase_dom"/>
</dbReference>
<accession>A0ABX3BR26</accession>
<dbReference type="PROSITE" id="PS00893">
    <property type="entry name" value="NUDIX_BOX"/>
    <property type="match status" value="1"/>
</dbReference>
<dbReference type="InterPro" id="IPR003564">
    <property type="entry name" value="DHNTPase"/>
</dbReference>
<organism evidence="4 5">
    <name type="scientific">Haemophilus quentini</name>
    <dbReference type="NCBI Taxonomy" id="123834"/>
    <lineage>
        <taxon>Bacteria</taxon>
        <taxon>Pseudomonadati</taxon>
        <taxon>Pseudomonadota</taxon>
        <taxon>Gammaproteobacteria</taxon>
        <taxon>Pasteurellales</taxon>
        <taxon>Pasteurellaceae</taxon>
        <taxon>Haemophilus</taxon>
    </lineage>
</organism>
<evidence type="ECO:0000256" key="1">
    <source>
        <dbReference type="ARBA" id="ARBA00001946"/>
    </source>
</evidence>
<keyword evidence="5" id="KW-1185">Reference proteome</keyword>
<comment type="caution">
    <text evidence="4">The sequence shown here is derived from an EMBL/GenBank/DDBJ whole genome shotgun (WGS) entry which is preliminary data.</text>
</comment>
<keyword evidence="2" id="KW-0378">Hydrolase</keyword>
<evidence type="ECO:0000313" key="4">
    <source>
        <dbReference type="EMBL" id="OEY77694.1"/>
    </source>
</evidence>
<dbReference type="InterPro" id="IPR020084">
    <property type="entry name" value="NUDIX_hydrolase_CS"/>
</dbReference>
<dbReference type="EMBL" id="MDJC01000005">
    <property type="protein sequence ID" value="OEY77694.1"/>
    <property type="molecule type" value="Genomic_DNA"/>
</dbReference>
<evidence type="ECO:0000259" key="3">
    <source>
        <dbReference type="PROSITE" id="PS51462"/>
    </source>
</evidence>
<feature type="domain" description="Nudix hydrolase" evidence="3">
    <location>
        <begin position="14"/>
        <end position="153"/>
    </location>
</feature>
<dbReference type="PANTHER" id="PTHR21340">
    <property type="entry name" value="DIADENOSINE 5,5-P1,P4-TETRAPHOSPHATE PYROPHOSPHOHYDROLASE MUTT"/>
    <property type="match status" value="1"/>
</dbReference>
<dbReference type="SUPFAM" id="SSF55811">
    <property type="entry name" value="Nudix"/>
    <property type="match status" value="1"/>
</dbReference>
<evidence type="ECO:0000256" key="2">
    <source>
        <dbReference type="ARBA" id="ARBA00022801"/>
    </source>
</evidence>
<reference evidence="4 5" key="1">
    <citation type="submission" date="2016-08" db="EMBL/GenBank/DDBJ databases">
        <authorList>
            <person name="Eshaghi A."/>
            <person name="Soares D."/>
            <person name="Kus J."/>
            <person name="Richardson D."/>
            <person name="Li A."/>
            <person name="Patel S.N."/>
        </authorList>
    </citation>
    <scope>NUCLEOTIDE SEQUENCE [LARGE SCALE GENOMIC DNA]</scope>
    <source>
        <strain evidence="4 5">C860</strain>
    </source>
</reference>
<dbReference type="Proteomes" id="UP000175677">
    <property type="component" value="Unassembled WGS sequence"/>
</dbReference>
<dbReference type="InterPro" id="IPR015797">
    <property type="entry name" value="NUDIX_hydrolase-like_dom_sf"/>
</dbReference>
<evidence type="ECO:0000313" key="5">
    <source>
        <dbReference type="Proteomes" id="UP000175677"/>
    </source>
</evidence>
<dbReference type="PANTHER" id="PTHR21340:SF0">
    <property type="entry name" value="BIS(5'-NUCLEOSYL)-TETRAPHOSPHATASE [ASYMMETRICAL]"/>
    <property type="match status" value="1"/>
</dbReference>
<dbReference type="CDD" id="cd04664">
    <property type="entry name" value="NUDIX_DHNTPase_like"/>
    <property type="match status" value="1"/>
</dbReference>
<dbReference type="RefSeq" id="WP_005641627.1">
    <property type="nucleotide sequence ID" value="NZ_MCII02000028.1"/>
</dbReference>
<dbReference type="PROSITE" id="PS51462">
    <property type="entry name" value="NUDIX"/>
    <property type="match status" value="1"/>
</dbReference>
<sequence length="157" mass="18602">MRSDLTAFLMMQYKNNQSVLVVIYAKDTNRVLMLQRQDAPDFWQSVTGTIESGETPKNTAIRELWEEVRLEISENSTALFDCKESIEFEIFPHFRYKYAPNVMHCREHWFLLVMEQEFEPVLSEHLAYQWVSPEQAIQMTKSSNNAEAIRKYILKDK</sequence>